<organism evidence="15 16">
    <name type="scientific">Entamoeba invadens IP1</name>
    <dbReference type="NCBI Taxonomy" id="370355"/>
    <lineage>
        <taxon>Eukaryota</taxon>
        <taxon>Amoebozoa</taxon>
        <taxon>Evosea</taxon>
        <taxon>Archamoebae</taxon>
        <taxon>Mastigamoebida</taxon>
        <taxon>Entamoebidae</taxon>
        <taxon>Entamoeba</taxon>
    </lineage>
</organism>
<comment type="catalytic activity">
    <reaction evidence="6 13">
        <text>L-threonyl-[protein] + ATP = O-phospho-L-threonyl-[protein] + ADP + H(+)</text>
        <dbReference type="Rhea" id="RHEA:46608"/>
        <dbReference type="Rhea" id="RHEA-COMP:11060"/>
        <dbReference type="Rhea" id="RHEA-COMP:11605"/>
        <dbReference type="ChEBI" id="CHEBI:15378"/>
        <dbReference type="ChEBI" id="CHEBI:30013"/>
        <dbReference type="ChEBI" id="CHEBI:30616"/>
        <dbReference type="ChEBI" id="CHEBI:61977"/>
        <dbReference type="ChEBI" id="CHEBI:456216"/>
        <dbReference type="EC" id="2.7.11.1"/>
    </reaction>
</comment>
<gene>
    <name evidence="15" type="ORF">EIN_315640</name>
</gene>
<dbReference type="Proteomes" id="UP000014680">
    <property type="component" value="Unassembled WGS sequence"/>
</dbReference>
<dbReference type="RefSeq" id="XP_004253706.1">
    <property type="nucleotide sequence ID" value="XM_004253658.1"/>
</dbReference>
<evidence type="ECO:0000256" key="13">
    <source>
        <dbReference type="RuleBase" id="RU367134"/>
    </source>
</evidence>
<keyword evidence="3 9" id="KW-0547">Nucleotide-binding</keyword>
<comment type="catalytic activity">
    <reaction evidence="7 13">
        <text>L-seryl-[protein] + ATP = O-phospho-L-seryl-[protein] + ADP + H(+)</text>
        <dbReference type="Rhea" id="RHEA:17989"/>
        <dbReference type="Rhea" id="RHEA-COMP:9863"/>
        <dbReference type="Rhea" id="RHEA-COMP:11604"/>
        <dbReference type="ChEBI" id="CHEBI:15378"/>
        <dbReference type="ChEBI" id="CHEBI:29999"/>
        <dbReference type="ChEBI" id="CHEBI:30616"/>
        <dbReference type="ChEBI" id="CHEBI:83421"/>
        <dbReference type="ChEBI" id="CHEBI:456216"/>
        <dbReference type="EC" id="2.7.11.1"/>
    </reaction>
</comment>
<dbReference type="Gene3D" id="1.10.510.10">
    <property type="entry name" value="Transferase(Phosphotransferase) domain 1"/>
    <property type="match status" value="1"/>
</dbReference>
<evidence type="ECO:0000256" key="11">
    <source>
        <dbReference type="PROSITE-ProRule" id="PRU10141"/>
    </source>
</evidence>
<feature type="active site" description="Proton acceptor" evidence="8">
    <location>
        <position position="203"/>
    </location>
</feature>
<dbReference type="FunFam" id="1.10.510.10:FF:000235">
    <property type="entry name" value="Serine/threonine-protein kinase ark1"/>
    <property type="match status" value="1"/>
</dbReference>
<sequence length="334" mass="38706">MFSATKLVPSQAKKKLLQPSQTVRYVPPVAKAGPRRMPHRSSLSALMKNNEKDLKKPVRQDQQQQKDDGTYVQFLTLDMFDIGKPLGNGKFGNVYLVKYKKYNYVCALKIVFKKQLAKCGMGLQMKREIEMQSHLNHPNILKLLGFFEDSERWFLVLEYCKNGELYGLLQKAGRFEEKRAARYIKSTTEALKCCSDNFCIHRDLKPENIMVDHNDQIKLADFGWSVRANTKRTTYCGTLDYLSPEIINEKYYDGAVDRWCLGVLTYELCVGEPPFQSGSKDALFNKVRSARFEYPKFLSKECKDFIGRLIKVEPTERMTYEQCLSHPWIVNNVK</sequence>
<feature type="binding site" evidence="9">
    <location>
        <position position="109"/>
    </location>
    <ligand>
        <name>ATP</name>
        <dbReference type="ChEBI" id="CHEBI:30616"/>
    </ligand>
</feature>
<evidence type="ECO:0000259" key="14">
    <source>
        <dbReference type="PROSITE" id="PS50011"/>
    </source>
</evidence>
<dbReference type="GeneID" id="14885924"/>
<accession>A0A0A1TZB6</accession>
<dbReference type="InterPro" id="IPR008271">
    <property type="entry name" value="Ser/Thr_kinase_AS"/>
</dbReference>
<dbReference type="PROSITE" id="PS50011">
    <property type="entry name" value="PROTEIN_KINASE_DOM"/>
    <property type="match status" value="1"/>
</dbReference>
<dbReference type="PROSITE" id="PS00107">
    <property type="entry name" value="PROTEIN_KINASE_ATP"/>
    <property type="match status" value="1"/>
</dbReference>
<feature type="cross-link" description="Glycyl lysine isopeptide (Lys-Gly) (interchain with G-Cter in SUMO2)" evidence="10">
    <location>
        <position position="205"/>
    </location>
</feature>
<keyword evidence="1 12" id="KW-0723">Serine/threonine-protein kinase</keyword>
<keyword evidence="2 13" id="KW-0808">Transferase</keyword>
<evidence type="ECO:0000256" key="12">
    <source>
        <dbReference type="RuleBase" id="RU000304"/>
    </source>
</evidence>
<dbReference type="InterPro" id="IPR000719">
    <property type="entry name" value="Prot_kinase_dom"/>
</dbReference>
<keyword evidence="4 13" id="KW-0418">Kinase</keyword>
<dbReference type="GO" id="GO:0106310">
    <property type="term" value="F:protein serine kinase activity"/>
    <property type="evidence" value="ECO:0007669"/>
    <property type="project" value="RHEA"/>
</dbReference>
<evidence type="ECO:0000313" key="15">
    <source>
        <dbReference type="EMBL" id="ELP86935.1"/>
    </source>
</evidence>
<evidence type="ECO:0000256" key="2">
    <source>
        <dbReference type="ARBA" id="ARBA00022679"/>
    </source>
</evidence>
<evidence type="ECO:0000256" key="3">
    <source>
        <dbReference type="ARBA" id="ARBA00022741"/>
    </source>
</evidence>
<dbReference type="SUPFAM" id="SSF56112">
    <property type="entry name" value="Protein kinase-like (PK-like)"/>
    <property type="match status" value="1"/>
</dbReference>
<evidence type="ECO:0000256" key="7">
    <source>
        <dbReference type="ARBA" id="ARBA00048679"/>
    </source>
</evidence>
<dbReference type="InterPro" id="IPR017441">
    <property type="entry name" value="Protein_kinase_ATP_BS"/>
</dbReference>
<protein>
    <recommendedName>
        <fullName evidence="13">Aurora kinase</fullName>
        <ecNumber evidence="13">2.7.11.1</ecNumber>
    </recommendedName>
</protein>
<evidence type="ECO:0000256" key="6">
    <source>
        <dbReference type="ARBA" id="ARBA00047899"/>
    </source>
</evidence>
<evidence type="ECO:0000256" key="9">
    <source>
        <dbReference type="PIRSR" id="PIRSR630616-2"/>
    </source>
</evidence>
<dbReference type="Pfam" id="PF00069">
    <property type="entry name" value="Pkinase"/>
    <property type="match status" value="1"/>
</dbReference>
<dbReference type="OrthoDB" id="377346at2759"/>
<keyword evidence="16" id="KW-1185">Reference proteome</keyword>
<comment type="similarity">
    <text evidence="13">Belongs to the protein kinase superfamily. Ser/Thr protein kinase family. Aurora subfamily.</text>
</comment>
<dbReference type="PANTHER" id="PTHR24350">
    <property type="entry name" value="SERINE/THREONINE-PROTEIN KINASE IAL-RELATED"/>
    <property type="match status" value="1"/>
</dbReference>
<dbReference type="GO" id="GO:0004674">
    <property type="term" value="F:protein serine/threonine kinase activity"/>
    <property type="evidence" value="ECO:0007669"/>
    <property type="project" value="UniProtKB-KW"/>
</dbReference>
<dbReference type="EMBL" id="KB206890">
    <property type="protein sequence ID" value="ELP86935.1"/>
    <property type="molecule type" value="Genomic_DNA"/>
</dbReference>
<feature type="domain" description="Protein kinase" evidence="14">
    <location>
        <begin position="80"/>
        <end position="329"/>
    </location>
</feature>
<dbReference type="VEuPathDB" id="AmoebaDB:EIN_315640"/>
<feature type="binding site" evidence="11">
    <location>
        <position position="113"/>
    </location>
    <ligand>
        <name>ATP</name>
        <dbReference type="ChEBI" id="CHEBI:30616"/>
    </ligand>
</feature>
<evidence type="ECO:0000313" key="16">
    <source>
        <dbReference type="Proteomes" id="UP000014680"/>
    </source>
</evidence>
<dbReference type="EC" id="2.7.11.1" evidence="13"/>
<dbReference type="PROSITE" id="PS00108">
    <property type="entry name" value="PROTEIN_KINASE_ST"/>
    <property type="match status" value="1"/>
</dbReference>
<evidence type="ECO:0000256" key="10">
    <source>
        <dbReference type="PIRSR" id="PIRSR630616-3"/>
    </source>
</evidence>
<dbReference type="OMA" id="WITKHKL"/>
<proteinExistence type="inferred from homology"/>
<feature type="binding site" evidence="9">
    <location>
        <position position="90"/>
    </location>
    <ligand>
        <name>ATP</name>
        <dbReference type="ChEBI" id="CHEBI:30616"/>
    </ligand>
</feature>
<dbReference type="InterPro" id="IPR030616">
    <property type="entry name" value="Aur-like"/>
</dbReference>
<dbReference type="KEGG" id="eiv:EIN_315640"/>
<dbReference type="FunFam" id="3.30.200.20:FF:000042">
    <property type="entry name" value="Aurora kinase A"/>
    <property type="match status" value="1"/>
</dbReference>
<dbReference type="CDD" id="cd14007">
    <property type="entry name" value="STKc_Aurora"/>
    <property type="match status" value="1"/>
</dbReference>
<evidence type="ECO:0000256" key="4">
    <source>
        <dbReference type="ARBA" id="ARBA00022777"/>
    </source>
</evidence>
<evidence type="ECO:0000256" key="5">
    <source>
        <dbReference type="ARBA" id="ARBA00022840"/>
    </source>
</evidence>
<evidence type="ECO:0000256" key="8">
    <source>
        <dbReference type="PIRSR" id="PIRSR630616-1"/>
    </source>
</evidence>
<reference evidence="15 16" key="1">
    <citation type="submission" date="2012-10" db="EMBL/GenBank/DDBJ databases">
        <authorList>
            <person name="Zafar N."/>
            <person name="Inman J."/>
            <person name="Hall N."/>
            <person name="Lorenzi H."/>
            <person name="Caler E."/>
        </authorList>
    </citation>
    <scope>NUCLEOTIDE SEQUENCE [LARGE SCALE GENOMIC DNA]</scope>
    <source>
        <strain evidence="15 16">IP1</strain>
    </source>
</reference>
<keyword evidence="5 9" id="KW-0067">ATP-binding</keyword>
<evidence type="ECO:0000256" key="1">
    <source>
        <dbReference type="ARBA" id="ARBA00022527"/>
    </source>
</evidence>
<dbReference type="GO" id="GO:0005524">
    <property type="term" value="F:ATP binding"/>
    <property type="evidence" value="ECO:0007669"/>
    <property type="project" value="UniProtKB-UniRule"/>
</dbReference>
<dbReference type="InterPro" id="IPR011009">
    <property type="entry name" value="Kinase-like_dom_sf"/>
</dbReference>
<name>A0A0A1TZB6_ENTIV</name>
<dbReference type="SMART" id="SM00220">
    <property type="entry name" value="S_TKc"/>
    <property type="match status" value="1"/>
</dbReference>
<feature type="binding site" evidence="9">
    <location>
        <begin position="207"/>
        <end position="208"/>
    </location>
    <ligand>
        <name>ATP</name>
        <dbReference type="ChEBI" id="CHEBI:30616"/>
    </ligand>
</feature>
<feature type="binding site" evidence="9">
    <location>
        <position position="221"/>
    </location>
    <ligand>
        <name>ATP</name>
        <dbReference type="ChEBI" id="CHEBI:30616"/>
    </ligand>
</feature>
<dbReference type="AlphaFoldDB" id="A0A0A1TZB6"/>